<dbReference type="EMBL" id="CAJVQC010023612">
    <property type="protein sequence ID" value="CAG8722994.1"/>
    <property type="molecule type" value="Genomic_DNA"/>
</dbReference>
<proteinExistence type="predicted"/>
<accession>A0ACA9PUG8</accession>
<reference evidence="1" key="1">
    <citation type="submission" date="2021-06" db="EMBL/GenBank/DDBJ databases">
        <authorList>
            <person name="Kallberg Y."/>
            <person name="Tangrot J."/>
            <person name="Rosling A."/>
        </authorList>
    </citation>
    <scope>NUCLEOTIDE SEQUENCE</scope>
    <source>
        <strain evidence="1">MA461A</strain>
    </source>
</reference>
<organism evidence="1 2">
    <name type="scientific">Racocetra persica</name>
    <dbReference type="NCBI Taxonomy" id="160502"/>
    <lineage>
        <taxon>Eukaryota</taxon>
        <taxon>Fungi</taxon>
        <taxon>Fungi incertae sedis</taxon>
        <taxon>Mucoromycota</taxon>
        <taxon>Glomeromycotina</taxon>
        <taxon>Glomeromycetes</taxon>
        <taxon>Diversisporales</taxon>
        <taxon>Gigasporaceae</taxon>
        <taxon>Racocetra</taxon>
    </lineage>
</organism>
<comment type="caution">
    <text evidence="1">The sequence shown here is derived from an EMBL/GenBank/DDBJ whole genome shotgun (WGS) entry which is preliminary data.</text>
</comment>
<evidence type="ECO:0000313" key="1">
    <source>
        <dbReference type="EMBL" id="CAG8722994.1"/>
    </source>
</evidence>
<dbReference type="Proteomes" id="UP000789920">
    <property type="component" value="Unassembled WGS sequence"/>
</dbReference>
<name>A0ACA9PUG8_9GLOM</name>
<sequence length="45" mass="5188">MEHRLKPNLSIRISGPESFCSRITEFTVTAFYQLVELITAQYLIA</sequence>
<evidence type="ECO:0000313" key="2">
    <source>
        <dbReference type="Proteomes" id="UP000789920"/>
    </source>
</evidence>
<feature type="non-terminal residue" evidence="1">
    <location>
        <position position="45"/>
    </location>
</feature>
<protein>
    <submittedName>
        <fullName evidence="1">6662_t:CDS:1</fullName>
    </submittedName>
</protein>
<keyword evidence="2" id="KW-1185">Reference proteome</keyword>
<gene>
    <name evidence="1" type="ORF">RPERSI_LOCUS11456</name>
</gene>